<evidence type="ECO:0000259" key="7">
    <source>
        <dbReference type="Pfam" id="PF21478"/>
    </source>
</evidence>
<sequence>DLGNIDLNHLDEKINEAGDYLAALMITYPSTHGVFEDSITEICEKIHNAGGQIYLDGANLNSMVGIAKPGKFGPDVMHMNLHKTFCIPHGGGGPGQGPIAVKSHLENFLPGHPIFKNELGLTDLDAVSAAPWGSPSILPISYSYISMMGDDGLKLATQVAILNANYIKERLKDHFLLLYSGKNGMVAHECIIDIRPIKEELNISEEDIAKRLIDYGFHAPTMSFPVHGTLMIEPTESESKEEIDRF</sequence>
<protein>
    <recommendedName>
        <fullName evidence="2">glycine dehydrogenase (aminomethyl-transferring)</fullName>
        <ecNumber evidence="2">1.4.4.2</ecNumber>
    </recommendedName>
</protein>
<keyword evidence="4" id="KW-0560">Oxidoreductase</keyword>
<dbReference type="Gene3D" id="3.90.1150.10">
    <property type="entry name" value="Aspartate Aminotransferase, domain 1"/>
    <property type="match status" value="1"/>
</dbReference>
<dbReference type="GO" id="GO:0016594">
    <property type="term" value="F:glycine binding"/>
    <property type="evidence" value="ECO:0007669"/>
    <property type="project" value="TreeGrafter"/>
</dbReference>
<name>A0A383BGW1_9ZZZZ</name>
<comment type="cofactor">
    <cofactor evidence="1">
        <name>pyridoxal 5'-phosphate</name>
        <dbReference type="ChEBI" id="CHEBI:597326"/>
    </cofactor>
</comment>
<dbReference type="EC" id="1.4.4.2" evidence="2"/>
<comment type="catalytic activity">
    <reaction evidence="5">
        <text>N(6)-[(R)-lipoyl]-L-lysyl-[glycine-cleavage complex H protein] + glycine + H(+) = N(6)-[(R)-S(8)-aminomethyldihydrolipoyl]-L-lysyl-[glycine-cleavage complex H protein] + CO2</text>
        <dbReference type="Rhea" id="RHEA:24304"/>
        <dbReference type="Rhea" id="RHEA-COMP:10494"/>
        <dbReference type="Rhea" id="RHEA-COMP:10495"/>
        <dbReference type="ChEBI" id="CHEBI:15378"/>
        <dbReference type="ChEBI" id="CHEBI:16526"/>
        <dbReference type="ChEBI" id="CHEBI:57305"/>
        <dbReference type="ChEBI" id="CHEBI:83099"/>
        <dbReference type="ChEBI" id="CHEBI:83143"/>
        <dbReference type="EC" id="1.4.4.2"/>
    </reaction>
</comment>
<dbReference type="GO" id="GO:0005829">
    <property type="term" value="C:cytosol"/>
    <property type="evidence" value="ECO:0007669"/>
    <property type="project" value="TreeGrafter"/>
</dbReference>
<dbReference type="GO" id="GO:0019464">
    <property type="term" value="P:glycine decarboxylation via glycine cleavage system"/>
    <property type="evidence" value="ECO:0007669"/>
    <property type="project" value="TreeGrafter"/>
</dbReference>
<dbReference type="InterPro" id="IPR015421">
    <property type="entry name" value="PyrdxlP-dep_Trfase_major"/>
</dbReference>
<dbReference type="SUPFAM" id="SSF53383">
    <property type="entry name" value="PLP-dependent transferases"/>
    <property type="match status" value="1"/>
</dbReference>
<feature type="non-terminal residue" evidence="8">
    <location>
        <position position="1"/>
    </location>
</feature>
<dbReference type="GO" id="GO:0030170">
    <property type="term" value="F:pyridoxal phosphate binding"/>
    <property type="evidence" value="ECO:0007669"/>
    <property type="project" value="TreeGrafter"/>
</dbReference>
<feature type="domain" description="Glycine dehydrogenase C-terminal" evidence="7">
    <location>
        <begin position="156"/>
        <end position="246"/>
    </location>
</feature>
<dbReference type="PANTHER" id="PTHR11773">
    <property type="entry name" value="GLYCINE DEHYDROGENASE, DECARBOXYLATING"/>
    <property type="match status" value="1"/>
</dbReference>
<evidence type="ECO:0000256" key="1">
    <source>
        <dbReference type="ARBA" id="ARBA00001933"/>
    </source>
</evidence>
<reference evidence="8" key="1">
    <citation type="submission" date="2018-05" db="EMBL/GenBank/DDBJ databases">
        <authorList>
            <person name="Lanie J.A."/>
            <person name="Ng W.-L."/>
            <person name="Kazmierczak K.M."/>
            <person name="Andrzejewski T.M."/>
            <person name="Davidsen T.M."/>
            <person name="Wayne K.J."/>
            <person name="Tettelin H."/>
            <person name="Glass J.I."/>
            <person name="Rusch D."/>
            <person name="Podicherti R."/>
            <person name="Tsui H.-C.T."/>
            <person name="Winkler M.E."/>
        </authorList>
    </citation>
    <scope>NUCLEOTIDE SEQUENCE</scope>
</reference>
<organism evidence="8">
    <name type="scientific">marine metagenome</name>
    <dbReference type="NCBI Taxonomy" id="408172"/>
    <lineage>
        <taxon>unclassified sequences</taxon>
        <taxon>metagenomes</taxon>
        <taxon>ecological metagenomes</taxon>
    </lineage>
</organism>
<dbReference type="InterPro" id="IPR015424">
    <property type="entry name" value="PyrdxlP-dep_Trfase"/>
</dbReference>
<dbReference type="PANTHER" id="PTHR11773:SF1">
    <property type="entry name" value="GLYCINE DEHYDROGENASE (DECARBOXYLATING), MITOCHONDRIAL"/>
    <property type="match status" value="1"/>
</dbReference>
<dbReference type="InterPro" id="IPR049316">
    <property type="entry name" value="GDC-P_C"/>
</dbReference>
<evidence type="ECO:0000259" key="6">
    <source>
        <dbReference type="Pfam" id="PF02347"/>
    </source>
</evidence>
<dbReference type="GO" id="GO:0004375">
    <property type="term" value="F:glycine dehydrogenase (decarboxylating) activity"/>
    <property type="evidence" value="ECO:0007669"/>
    <property type="project" value="UniProtKB-EC"/>
</dbReference>
<dbReference type="InterPro" id="IPR020581">
    <property type="entry name" value="GDC_P"/>
</dbReference>
<feature type="non-terminal residue" evidence="8">
    <location>
        <position position="246"/>
    </location>
</feature>
<accession>A0A383BGW1</accession>
<gene>
    <name evidence="8" type="ORF">METZ01_LOCUS471907</name>
</gene>
<proteinExistence type="predicted"/>
<dbReference type="Pfam" id="PF02347">
    <property type="entry name" value="GDC-P"/>
    <property type="match status" value="1"/>
</dbReference>
<dbReference type="Gene3D" id="3.40.640.10">
    <property type="entry name" value="Type I PLP-dependent aspartate aminotransferase-like (Major domain)"/>
    <property type="match status" value="1"/>
</dbReference>
<feature type="domain" description="Glycine cleavage system P-protein N-terminal" evidence="6">
    <location>
        <begin position="13"/>
        <end position="112"/>
    </location>
</feature>
<dbReference type="Pfam" id="PF21478">
    <property type="entry name" value="GcvP2_C"/>
    <property type="match status" value="1"/>
</dbReference>
<dbReference type="GO" id="GO:0005960">
    <property type="term" value="C:glycine cleavage complex"/>
    <property type="evidence" value="ECO:0007669"/>
    <property type="project" value="TreeGrafter"/>
</dbReference>
<keyword evidence="3" id="KW-0663">Pyridoxal phosphate</keyword>
<evidence type="ECO:0000256" key="2">
    <source>
        <dbReference type="ARBA" id="ARBA00012134"/>
    </source>
</evidence>
<dbReference type="InterPro" id="IPR049315">
    <property type="entry name" value="GDC-P_N"/>
</dbReference>
<evidence type="ECO:0000313" key="8">
    <source>
        <dbReference type="EMBL" id="SVE19053.1"/>
    </source>
</evidence>
<dbReference type="EMBL" id="UINC01200253">
    <property type="protein sequence ID" value="SVE19053.1"/>
    <property type="molecule type" value="Genomic_DNA"/>
</dbReference>
<dbReference type="InterPro" id="IPR015422">
    <property type="entry name" value="PyrdxlP-dep_Trfase_small"/>
</dbReference>
<evidence type="ECO:0000256" key="4">
    <source>
        <dbReference type="ARBA" id="ARBA00023002"/>
    </source>
</evidence>
<evidence type="ECO:0000256" key="3">
    <source>
        <dbReference type="ARBA" id="ARBA00022898"/>
    </source>
</evidence>
<dbReference type="AlphaFoldDB" id="A0A383BGW1"/>
<evidence type="ECO:0000256" key="5">
    <source>
        <dbReference type="ARBA" id="ARBA00049026"/>
    </source>
</evidence>